<reference evidence="2 3" key="1">
    <citation type="submission" date="2020-04" db="EMBL/GenBank/DDBJ databases">
        <title>Perkinsus olseni comparative genomics.</title>
        <authorList>
            <person name="Bogema D.R."/>
        </authorList>
    </citation>
    <scope>NUCLEOTIDE SEQUENCE [LARGE SCALE GENOMIC DNA]</scope>
    <source>
        <strain evidence="2 3">ATCC PRA-207</strain>
    </source>
</reference>
<evidence type="ECO:0000313" key="2">
    <source>
        <dbReference type="EMBL" id="KAF4721434.1"/>
    </source>
</evidence>
<evidence type="ECO:0000313" key="3">
    <source>
        <dbReference type="Proteomes" id="UP000553632"/>
    </source>
</evidence>
<keyword evidence="3" id="KW-1185">Reference proteome</keyword>
<feature type="region of interest" description="Disordered" evidence="1">
    <location>
        <begin position="288"/>
        <end position="332"/>
    </location>
</feature>
<proteinExistence type="predicted"/>
<evidence type="ECO:0000256" key="1">
    <source>
        <dbReference type="SAM" id="MobiDB-lite"/>
    </source>
</evidence>
<name>A0A7J6RKX6_PEROL</name>
<dbReference type="Proteomes" id="UP000553632">
    <property type="component" value="Unassembled WGS sequence"/>
</dbReference>
<dbReference type="CDD" id="cd00121">
    <property type="entry name" value="MATH"/>
    <property type="match status" value="1"/>
</dbReference>
<protein>
    <submittedName>
        <fullName evidence="2">Uncharacterized protein</fullName>
    </submittedName>
</protein>
<dbReference type="SUPFAM" id="SSF49599">
    <property type="entry name" value="TRAF domain-like"/>
    <property type="match status" value="1"/>
</dbReference>
<gene>
    <name evidence="2" type="ORF">FOZ63_004711</name>
</gene>
<dbReference type="AlphaFoldDB" id="A0A7J6RKX6"/>
<dbReference type="InterPro" id="IPR002083">
    <property type="entry name" value="MATH/TRAF_dom"/>
</dbReference>
<comment type="caution">
    <text evidence="2">The sequence shown here is derived from an EMBL/GenBank/DDBJ whole genome shotgun (WGS) entry which is preliminary data.</text>
</comment>
<dbReference type="InterPro" id="IPR008974">
    <property type="entry name" value="TRAF-like"/>
</dbReference>
<sequence length="332" mass="36912">MAPPSQREMTARGVIASSRDAGLSELILRVDGTEYKVGECIRSPTKQCGSFHHRLLIYPVGKEKKGLDVFLERVSTDGIAPVLRGVDSISFGKDEDSGWRNLLGGVKTSDREDFIDEEGNIVIRARVYLIDEKFVEEYRRFTLTPAHHLAVATGGCEEVKIEGVSDFERGEVIRLRPMWMNNHRIQVAAYPAGHPEHPHGREALAVYIHLLARKGTEAQMPLKLKLTIVNHKRLPDSMRWVGTLPLTDAGDDNWGPNRLMSVREMRDEHLGWLDENGALVLRLSATPADEGRDPLSLTNQQGLPLPSKPTKRTLVGSGEASEASPKKMKSDS</sequence>
<accession>A0A7J6RKX6</accession>
<dbReference type="Gene3D" id="2.60.210.10">
    <property type="entry name" value="Apoptosis, Tumor Necrosis Factor Receptor Associated Protein 2, Chain A"/>
    <property type="match status" value="1"/>
</dbReference>
<dbReference type="EMBL" id="JABANO010024733">
    <property type="protein sequence ID" value="KAF4721434.1"/>
    <property type="molecule type" value="Genomic_DNA"/>
</dbReference>
<organism evidence="2 3">
    <name type="scientific">Perkinsus olseni</name>
    <name type="common">Perkinsus atlanticus</name>
    <dbReference type="NCBI Taxonomy" id="32597"/>
    <lineage>
        <taxon>Eukaryota</taxon>
        <taxon>Sar</taxon>
        <taxon>Alveolata</taxon>
        <taxon>Perkinsozoa</taxon>
        <taxon>Perkinsea</taxon>
        <taxon>Perkinsida</taxon>
        <taxon>Perkinsidae</taxon>
        <taxon>Perkinsus</taxon>
    </lineage>
</organism>